<feature type="compositionally biased region" description="Low complexity" evidence="13">
    <location>
        <begin position="517"/>
        <end position="540"/>
    </location>
</feature>
<dbReference type="PANTHER" id="PTHR12977:SF4">
    <property type="entry name" value="HISTONE-LYSINE N-METHYLTRANSFERASE KMT5B"/>
    <property type="match status" value="1"/>
</dbReference>
<comment type="caution">
    <text evidence="15">The sequence shown here is derived from an EMBL/GenBank/DDBJ whole genome shotgun (WGS) entry which is preliminary data.</text>
</comment>
<keyword evidence="5" id="KW-0678">Repressor</keyword>
<keyword evidence="8" id="KW-0949">S-adenosyl-L-methionine</keyword>
<organism evidence="15 16">
    <name type="scientific">Taenia crassiceps</name>
    <dbReference type="NCBI Taxonomy" id="6207"/>
    <lineage>
        <taxon>Eukaryota</taxon>
        <taxon>Metazoa</taxon>
        <taxon>Spiralia</taxon>
        <taxon>Lophotrochozoa</taxon>
        <taxon>Platyhelminthes</taxon>
        <taxon>Cestoda</taxon>
        <taxon>Eucestoda</taxon>
        <taxon>Cyclophyllidea</taxon>
        <taxon>Taeniidae</taxon>
        <taxon>Taenia</taxon>
    </lineage>
</organism>
<dbReference type="EMBL" id="JAKROA010000001">
    <property type="protein sequence ID" value="KAL5112389.1"/>
    <property type="molecule type" value="Genomic_DNA"/>
</dbReference>
<dbReference type="Pfam" id="PF00856">
    <property type="entry name" value="SET"/>
    <property type="match status" value="1"/>
</dbReference>
<comment type="subcellular location">
    <subcellularLocation>
        <location evidence="2">Chromosome</location>
    </subcellularLocation>
    <subcellularLocation>
        <location evidence="1">Nucleus</location>
    </subcellularLocation>
</comment>
<dbReference type="SUPFAM" id="SSF82199">
    <property type="entry name" value="SET domain"/>
    <property type="match status" value="1"/>
</dbReference>
<dbReference type="PROSITE" id="PS51570">
    <property type="entry name" value="SAM_MT43_SUVAR420_2"/>
    <property type="match status" value="1"/>
</dbReference>
<dbReference type="SMART" id="SM00317">
    <property type="entry name" value="SET"/>
    <property type="match status" value="1"/>
</dbReference>
<dbReference type="InterPro" id="IPR041938">
    <property type="entry name" value="Hist-Lys_N-MTase_N"/>
</dbReference>
<evidence type="ECO:0000256" key="3">
    <source>
        <dbReference type="ARBA" id="ARBA00012188"/>
    </source>
</evidence>
<feature type="region of interest" description="Disordered" evidence="13">
    <location>
        <begin position="653"/>
        <end position="703"/>
    </location>
</feature>
<evidence type="ECO:0000256" key="2">
    <source>
        <dbReference type="ARBA" id="ARBA00004286"/>
    </source>
</evidence>
<feature type="compositionally biased region" description="Low complexity" evidence="13">
    <location>
        <begin position="681"/>
        <end position="690"/>
    </location>
</feature>
<evidence type="ECO:0000256" key="5">
    <source>
        <dbReference type="ARBA" id="ARBA00022491"/>
    </source>
</evidence>
<evidence type="ECO:0000313" key="15">
    <source>
        <dbReference type="EMBL" id="KAL5112389.1"/>
    </source>
</evidence>
<dbReference type="Proteomes" id="UP001651158">
    <property type="component" value="Unassembled WGS sequence"/>
</dbReference>
<dbReference type="InterPro" id="IPR039977">
    <property type="entry name" value="Suv4-20/Set9"/>
</dbReference>
<keyword evidence="10" id="KW-0805">Transcription regulation</keyword>
<dbReference type="PANTHER" id="PTHR12977">
    <property type="entry name" value="SUPPRESSOR OF VARIEGATION 4-20-RELATED"/>
    <property type="match status" value="1"/>
</dbReference>
<evidence type="ECO:0000313" key="16">
    <source>
        <dbReference type="Proteomes" id="UP001651158"/>
    </source>
</evidence>
<proteinExistence type="predicted"/>
<name>A0ABR4QSH0_9CEST</name>
<feature type="region of interest" description="Disordered" evidence="13">
    <location>
        <begin position="414"/>
        <end position="435"/>
    </location>
</feature>
<evidence type="ECO:0000256" key="9">
    <source>
        <dbReference type="ARBA" id="ARBA00022853"/>
    </source>
</evidence>
<evidence type="ECO:0000256" key="12">
    <source>
        <dbReference type="ARBA" id="ARBA00023242"/>
    </source>
</evidence>
<keyword evidence="6" id="KW-0489">Methyltransferase</keyword>
<dbReference type="Gene3D" id="2.170.270.10">
    <property type="entry name" value="SET domain"/>
    <property type="match status" value="1"/>
</dbReference>
<dbReference type="EC" id="2.1.1.362" evidence="3"/>
<dbReference type="InterPro" id="IPR025790">
    <property type="entry name" value="Suv4-20_animal"/>
</dbReference>
<keyword evidence="12" id="KW-0539">Nucleus</keyword>
<keyword evidence="4" id="KW-0158">Chromosome</keyword>
<dbReference type="InterPro" id="IPR001214">
    <property type="entry name" value="SET_dom"/>
</dbReference>
<dbReference type="PROSITE" id="PS50280">
    <property type="entry name" value="SET"/>
    <property type="match status" value="1"/>
</dbReference>
<accession>A0ABR4QSH0</accession>
<evidence type="ECO:0000256" key="1">
    <source>
        <dbReference type="ARBA" id="ARBA00004123"/>
    </source>
</evidence>
<evidence type="ECO:0000256" key="10">
    <source>
        <dbReference type="ARBA" id="ARBA00023015"/>
    </source>
</evidence>
<evidence type="ECO:0000256" key="13">
    <source>
        <dbReference type="SAM" id="MobiDB-lite"/>
    </source>
</evidence>
<keyword evidence="9" id="KW-0156">Chromatin regulator</keyword>
<dbReference type="Gene3D" id="1.10.10.1700">
    <property type="entry name" value="Histone-lysine N-methyltransferase"/>
    <property type="match status" value="1"/>
</dbReference>
<dbReference type="CDD" id="cd10524">
    <property type="entry name" value="SET_Suv4-20-like"/>
    <property type="match status" value="1"/>
</dbReference>
<keyword evidence="7" id="KW-0808">Transferase</keyword>
<feature type="domain" description="SET" evidence="14">
    <location>
        <begin position="114"/>
        <end position="232"/>
    </location>
</feature>
<evidence type="ECO:0000256" key="4">
    <source>
        <dbReference type="ARBA" id="ARBA00022454"/>
    </source>
</evidence>
<feature type="region of interest" description="Disordered" evidence="13">
    <location>
        <begin position="507"/>
        <end position="540"/>
    </location>
</feature>
<sequence length="775" mass="84994">MVSKKASPEIPLISGSHHMTWRELVEADDYATSLTVDPFLGFKTHKMTGMRLRIAPRVMNRLRNIIISFQKHKDYLLTFKQLIGEDVSIKQHWKDDHRFRDHIFRYLLLFDDRSGVKIAPCSRYASEGHIGGAIFSTKNWPKGSKIGSLIGCIAELNYEDEVSFLRHKENDFSVMYSSRKNKSQLWLGPAAYVNHDCQPNCAFTINCDGDDRMSLTATTDIKCGDEIYIYYGKHFFDTNNASCECFTCELLERGSFSTARADPVAAVPAPAATPLSSTECPSSSTTSSTYSLSLYSLRGGEQSARPLREDRLVAAIKERLRQAPIVHRTTFPNLRSRSSAATSATSASAPTCAAIAEPTTAAAMSGLLVKGLSTGLARNVVNTAAYSLRHTKSRLTRVKAKIYSAMLSSLNQSSSHQQQLEGNHLRSSHQTSQKGIILRPRKLAPPATSARVVTTAPQSVQTKMSLRGKRKSYAEMQPERVNVKRRRCLQRAASKAAASVVVKTNKLEPSLHGPPMSLRLPRTSLSRLSPSSPSTSSTSTIAATEADYALAVQMLPRNRPRFKAHRFGTVPTTTAIRTTSTYFLRHSARPKPPVEPMLIDLSLESTSTCSSISTLPAVSTTPRLIIVRKQSHQEESEGEQDVWFVKDDCGDNDGAGDITEHKPTPTPPILHTSGEGGRGWTTSASSTANTPSPPHLRAVSPTPPMLQSAEDRLLFAFYAPTGAGAAPTLESDGISESDSLLDTEKPLTVRIKRMGRRLYCVPSKPATASQRRNAS</sequence>
<protein>
    <recommendedName>
        <fullName evidence="3">[histone H4]-N-methyl-L-lysine(20) N-methyltransferase</fullName>
        <ecNumber evidence="3">2.1.1.362</ecNumber>
    </recommendedName>
</protein>
<evidence type="ECO:0000256" key="6">
    <source>
        <dbReference type="ARBA" id="ARBA00022603"/>
    </source>
</evidence>
<gene>
    <name evidence="15" type="ORF">TcWFU_006799</name>
</gene>
<evidence type="ECO:0000259" key="14">
    <source>
        <dbReference type="PROSITE" id="PS50280"/>
    </source>
</evidence>
<evidence type="ECO:0000256" key="7">
    <source>
        <dbReference type="ARBA" id="ARBA00022679"/>
    </source>
</evidence>
<evidence type="ECO:0000256" key="8">
    <source>
        <dbReference type="ARBA" id="ARBA00022691"/>
    </source>
</evidence>
<dbReference type="InterPro" id="IPR046341">
    <property type="entry name" value="SET_dom_sf"/>
</dbReference>
<evidence type="ECO:0000256" key="11">
    <source>
        <dbReference type="ARBA" id="ARBA00023163"/>
    </source>
</evidence>
<reference evidence="15 16" key="1">
    <citation type="journal article" date="2022" name="Front. Cell. Infect. Microbiol.">
        <title>The Genomes of Two Strains of Taenia crassiceps the Animal Model for the Study of Human Cysticercosis.</title>
        <authorList>
            <person name="Bobes R.J."/>
            <person name="Estrada K."/>
            <person name="Rios-Valencia D.G."/>
            <person name="Calderon-Gallegos A."/>
            <person name="de la Torre P."/>
            <person name="Carrero J.C."/>
            <person name="Sanchez-Flores A."/>
            <person name="Laclette J.P."/>
        </authorList>
    </citation>
    <scope>NUCLEOTIDE SEQUENCE [LARGE SCALE GENOMIC DNA]</scope>
    <source>
        <strain evidence="15">WFUcys</strain>
    </source>
</reference>
<keyword evidence="16" id="KW-1185">Reference proteome</keyword>
<keyword evidence="11" id="KW-0804">Transcription</keyword>